<feature type="signal peptide" evidence="2">
    <location>
        <begin position="1"/>
        <end position="21"/>
    </location>
</feature>
<evidence type="ECO:0000256" key="1">
    <source>
        <dbReference type="SAM" id="MobiDB-lite"/>
    </source>
</evidence>
<feature type="region of interest" description="Disordered" evidence="1">
    <location>
        <begin position="135"/>
        <end position="168"/>
    </location>
</feature>
<feature type="compositionally biased region" description="Polar residues" evidence="1">
    <location>
        <begin position="275"/>
        <end position="288"/>
    </location>
</feature>
<dbReference type="AlphaFoldDB" id="A0ABD0L4H9"/>
<feature type="non-terminal residue" evidence="3">
    <location>
        <position position="587"/>
    </location>
</feature>
<keyword evidence="4" id="KW-1185">Reference proteome</keyword>
<feature type="compositionally biased region" description="Polar residues" evidence="1">
    <location>
        <begin position="184"/>
        <end position="201"/>
    </location>
</feature>
<sequence>MTSQRLIEIVCWTSLLSFVAADFIDLTPSLDLSYILNDLGDTRDRLNAIGGQSSGKPGDYVYPHGVEAPSGLYPSKDDGSDFTGLYANSAGDAVYGVGKSPSLAQGLGQGNDGGSDFKSLYANNAGDLAYDSAQLPSYSNQAPDSSYSDSPISHHQGGQSYEDPLLDPHPIEYVRPLYQDDGKASSQQGSDLSSFGHSITDNQYPIEVPPPVPAVQYSEKDQIAYPAQKRQIPPTPYAGNNIPYTYKNKPNTYVNTNVPYAHGDNQKAYGDSHSGADQKTPYDSNQIPSVDESLLPKNSFPDLSYADPNVAKHPLIGAGTDGYPNLLDGHGLSAGGSLFPAQPQPDVGYGAGVQVTVPQHAYPADVYEYHKQLKCWPQFFFEYEHDFTGSVWQDVQGDVHVQNGRAVFGGQGHIAIPFFACNDLLPRYSMSFVISPSFTGGAQAIIGNSLDPNRASLLLYLSEYTLTLVVRQRASKLTPEQLLVGCRYRKKRSVGSVDPYGPSVPGFEPGNPSYDDGIVVLELNVGAGEFLVTVAQEDDWIFLAAGDTHTAQPGRLPTLTNEALYVGAGADPRGGAALNYYSGTFDS</sequence>
<name>A0ABD0L4H9_9CAEN</name>
<feature type="region of interest" description="Disordered" evidence="1">
    <location>
        <begin position="181"/>
        <end position="201"/>
    </location>
</feature>
<keyword evidence="2" id="KW-0732">Signal</keyword>
<dbReference type="EMBL" id="JACVVK020000085">
    <property type="protein sequence ID" value="KAK7494203.1"/>
    <property type="molecule type" value="Genomic_DNA"/>
</dbReference>
<evidence type="ECO:0000313" key="4">
    <source>
        <dbReference type="Proteomes" id="UP001519460"/>
    </source>
</evidence>
<comment type="caution">
    <text evidence="3">The sequence shown here is derived from an EMBL/GenBank/DDBJ whole genome shotgun (WGS) entry which is preliminary data.</text>
</comment>
<feature type="chain" id="PRO_5044867090" evidence="2">
    <location>
        <begin position="22"/>
        <end position="587"/>
    </location>
</feature>
<feature type="region of interest" description="Disordered" evidence="1">
    <location>
        <begin position="262"/>
        <end position="288"/>
    </location>
</feature>
<gene>
    <name evidence="3" type="ORF">BaRGS_00014485</name>
</gene>
<organism evidence="3 4">
    <name type="scientific">Batillaria attramentaria</name>
    <dbReference type="NCBI Taxonomy" id="370345"/>
    <lineage>
        <taxon>Eukaryota</taxon>
        <taxon>Metazoa</taxon>
        <taxon>Spiralia</taxon>
        <taxon>Lophotrochozoa</taxon>
        <taxon>Mollusca</taxon>
        <taxon>Gastropoda</taxon>
        <taxon>Caenogastropoda</taxon>
        <taxon>Sorbeoconcha</taxon>
        <taxon>Cerithioidea</taxon>
        <taxon>Batillariidae</taxon>
        <taxon>Batillaria</taxon>
    </lineage>
</organism>
<evidence type="ECO:0000256" key="2">
    <source>
        <dbReference type="SAM" id="SignalP"/>
    </source>
</evidence>
<evidence type="ECO:0000313" key="3">
    <source>
        <dbReference type="EMBL" id="KAK7494203.1"/>
    </source>
</evidence>
<protein>
    <submittedName>
        <fullName evidence="3">Uncharacterized protein</fullName>
    </submittedName>
</protein>
<feature type="compositionally biased region" description="Polar residues" evidence="1">
    <location>
        <begin position="135"/>
        <end position="159"/>
    </location>
</feature>
<reference evidence="3 4" key="1">
    <citation type="journal article" date="2023" name="Sci. Data">
        <title>Genome assembly of the Korean intertidal mud-creeper Batillaria attramentaria.</title>
        <authorList>
            <person name="Patra A.K."/>
            <person name="Ho P.T."/>
            <person name="Jun S."/>
            <person name="Lee S.J."/>
            <person name="Kim Y."/>
            <person name="Won Y.J."/>
        </authorList>
    </citation>
    <scope>NUCLEOTIDE SEQUENCE [LARGE SCALE GENOMIC DNA]</scope>
    <source>
        <strain evidence="3">Wonlab-2016</strain>
    </source>
</reference>
<accession>A0ABD0L4H9</accession>
<dbReference type="Proteomes" id="UP001519460">
    <property type="component" value="Unassembled WGS sequence"/>
</dbReference>
<proteinExistence type="predicted"/>